<dbReference type="SUPFAM" id="SSF55753">
    <property type="entry name" value="Actin depolymerizing proteins"/>
    <property type="match status" value="1"/>
</dbReference>
<dbReference type="GO" id="GO:0005737">
    <property type="term" value="C:cytoplasm"/>
    <property type="evidence" value="ECO:0007669"/>
    <property type="project" value="TreeGrafter"/>
</dbReference>
<evidence type="ECO:0000313" key="3">
    <source>
        <dbReference type="EMBL" id="RAL59539.1"/>
    </source>
</evidence>
<accession>A0A395IMC7</accession>
<dbReference type="InterPro" id="IPR028458">
    <property type="entry name" value="Twinfilin"/>
</dbReference>
<evidence type="ECO:0000256" key="2">
    <source>
        <dbReference type="SAM" id="MobiDB-lite"/>
    </source>
</evidence>
<feature type="region of interest" description="Disordered" evidence="2">
    <location>
        <begin position="138"/>
        <end position="168"/>
    </location>
</feature>
<dbReference type="PANTHER" id="PTHR13759">
    <property type="entry name" value="TWINFILIN"/>
    <property type="match status" value="1"/>
</dbReference>
<sequence length="220" mass="24333">MMQGAPLLVDTTYSTSYCTSVLPRLNRLDKSIKMQSGITASQELHTAFKTFVSTESQRGLLCTITGEKLTPSAVLEPATSSFDNDLDLLAPHLQDKAALTCASEDAIRLYSPYLEELTKEGFVKHDKHVKLAAPLTEEEQSLGEVKRKEAEEGRGMNERKSHVSSGISMPATPEALEALKGLSQDGAHNLVQIKNEHRSRNHGTCLKDTNLHIRSQQHYF</sequence>
<name>A0A395IMC7_9HELO</name>
<proteinExistence type="predicted"/>
<feature type="compositionally biased region" description="Basic and acidic residues" evidence="2">
    <location>
        <begin position="144"/>
        <end position="161"/>
    </location>
</feature>
<dbReference type="GO" id="GO:0030042">
    <property type="term" value="P:actin filament depolymerization"/>
    <property type="evidence" value="ECO:0007669"/>
    <property type="project" value="TreeGrafter"/>
</dbReference>
<dbReference type="GO" id="GO:0051015">
    <property type="term" value="F:actin filament binding"/>
    <property type="evidence" value="ECO:0007669"/>
    <property type="project" value="TreeGrafter"/>
</dbReference>
<keyword evidence="1" id="KW-0009">Actin-binding</keyword>
<dbReference type="OrthoDB" id="10006997at2759"/>
<evidence type="ECO:0000313" key="4">
    <source>
        <dbReference type="Proteomes" id="UP000249056"/>
    </source>
</evidence>
<dbReference type="AlphaFoldDB" id="A0A395IMC7"/>
<keyword evidence="4" id="KW-1185">Reference proteome</keyword>
<dbReference type="GO" id="GO:0003785">
    <property type="term" value="F:actin monomer binding"/>
    <property type="evidence" value="ECO:0007669"/>
    <property type="project" value="TreeGrafter"/>
</dbReference>
<protein>
    <submittedName>
        <fullName evidence="3">Uncharacterized protein</fullName>
    </submittedName>
</protein>
<comment type="caution">
    <text evidence="3">The sequence shown here is derived from an EMBL/GenBank/DDBJ whole genome shotgun (WGS) entry which is preliminary data.</text>
</comment>
<dbReference type="Proteomes" id="UP000249056">
    <property type="component" value="Unassembled WGS sequence"/>
</dbReference>
<dbReference type="GO" id="GO:0005884">
    <property type="term" value="C:actin filament"/>
    <property type="evidence" value="ECO:0007669"/>
    <property type="project" value="TreeGrafter"/>
</dbReference>
<dbReference type="GO" id="GO:0051016">
    <property type="term" value="P:barbed-end actin filament capping"/>
    <property type="evidence" value="ECO:0007669"/>
    <property type="project" value="TreeGrafter"/>
</dbReference>
<organism evidence="3 4">
    <name type="scientific">Monilinia fructigena</name>
    <dbReference type="NCBI Taxonomy" id="38457"/>
    <lineage>
        <taxon>Eukaryota</taxon>
        <taxon>Fungi</taxon>
        <taxon>Dikarya</taxon>
        <taxon>Ascomycota</taxon>
        <taxon>Pezizomycotina</taxon>
        <taxon>Leotiomycetes</taxon>
        <taxon>Helotiales</taxon>
        <taxon>Sclerotiniaceae</taxon>
        <taxon>Monilinia</taxon>
    </lineage>
</organism>
<dbReference type="EMBL" id="QKRW01000051">
    <property type="protein sequence ID" value="RAL59539.1"/>
    <property type="molecule type" value="Genomic_DNA"/>
</dbReference>
<evidence type="ECO:0000256" key="1">
    <source>
        <dbReference type="ARBA" id="ARBA00023203"/>
    </source>
</evidence>
<reference evidence="3 4" key="1">
    <citation type="submission" date="2018-06" db="EMBL/GenBank/DDBJ databases">
        <title>Genome Sequence of the Brown Rot Fungal Pathogen Monilinia fructigena.</title>
        <authorList>
            <person name="Landi L."/>
            <person name="De Miccolis Angelini R.M."/>
            <person name="Pollastro S."/>
            <person name="Abate D."/>
            <person name="Faretra F."/>
            <person name="Romanazzi G."/>
        </authorList>
    </citation>
    <scope>NUCLEOTIDE SEQUENCE [LARGE SCALE GENOMIC DNA]</scope>
    <source>
        <strain evidence="3 4">Mfrg269</strain>
    </source>
</reference>
<dbReference type="PANTHER" id="PTHR13759:SF1">
    <property type="entry name" value="TWINFILIN"/>
    <property type="match status" value="1"/>
</dbReference>
<gene>
    <name evidence="3" type="ORF">DID88_006533</name>
</gene>